<evidence type="ECO:0000256" key="1">
    <source>
        <dbReference type="SAM" id="Coils"/>
    </source>
</evidence>
<sequence length="111" mass="12416">MKPILGKAIRIAQITLLFFGTAALGILMGEQSFTQKQMLEHKKSLLLRENENLAEEIKSLERRVTLLRSDPRTIEKAAKRKLGMSSPGETIYIFEGDGLKKEETALGKADN</sequence>
<dbReference type="RefSeq" id="WP_014812980.1">
    <property type="nucleotide sequence ID" value="NC_018025.1"/>
</dbReference>
<dbReference type="AlphaFoldDB" id="I4CE90"/>
<reference evidence="3" key="1">
    <citation type="submission" date="2012-06" db="EMBL/GenBank/DDBJ databases">
        <title>Complete sequence of chromosome of Desulfomonile tiedjei DSM 6799.</title>
        <authorList>
            <person name="Lucas S."/>
            <person name="Copeland A."/>
            <person name="Lapidus A."/>
            <person name="Glavina del Rio T."/>
            <person name="Dalin E."/>
            <person name="Tice H."/>
            <person name="Bruce D."/>
            <person name="Goodwin L."/>
            <person name="Pitluck S."/>
            <person name="Peters L."/>
            <person name="Ovchinnikova G."/>
            <person name="Zeytun A."/>
            <person name="Lu M."/>
            <person name="Kyrpides N."/>
            <person name="Mavromatis K."/>
            <person name="Ivanova N."/>
            <person name="Brettin T."/>
            <person name="Detter J.C."/>
            <person name="Han C."/>
            <person name="Larimer F."/>
            <person name="Land M."/>
            <person name="Hauser L."/>
            <person name="Markowitz V."/>
            <person name="Cheng J.-F."/>
            <person name="Hugenholtz P."/>
            <person name="Woyke T."/>
            <person name="Wu D."/>
            <person name="Spring S."/>
            <person name="Schroeder M."/>
            <person name="Brambilla E."/>
            <person name="Klenk H.-P."/>
            <person name="Eisen J.A."/>
        </authorList>
    </citation>
    <scope>NUCLEOTIDE SEQUENCE [LARGE SCALE GENOMIC DNA]</scope>
    <source>
        <strain evidence="3">ATCC 49306 / DSM 6799 / DCB-1</strain>
    </source>
</reference>
<dbReference type="HOGENOM" id="CLU_2154327_0_0_7"/>
<dbReference type="KEGG" id="dti:Desti_5291"/>
<proteinExistence type="predicted"/>
<keyword evidence="3" id="KW-1185">Reference proteome</keyword>
<dbReference type="STRING" id="706587.Desti_5291"/>
<feature type="coiled-coil region" evidence="1">
    <location>
        <begin position="36"/>
        <end position="70"/>
    </location>
</feature>
<organism evidence="2 3">
    <name type="scientific">Desulfomonile tiedjei (strain ATCC 49306 / DSM 6799 / DCB-1)</name>
    <dbReference type="NCBI Taxonomy" id="706587"/>
    <lineage>
        <taxon>Bacteria</taxon>
        <taxon>Pseudomonadati</taxon>
        <taxon>Thermodesulfobacteriota</taxon>
        <taxon>Desulfomonilia</taxon>
        <taxon>Desulfomonilales</taxon>
        <taxon>Desulfomonilaceae</taxon>
        <taxon>Desulfomonile</taxon>
    </lineage>
</organism>
<dbReference type="EMBL" id="CP003360">
    <property type="protein sequence ID" value="AFM27881.1"/>
    <property type="molecule type" value="Genomic_DNA"/>
</dbReference>
<dbReference type="eggNOG" id="COG2919">
    <property type="taxonomic scope" value="Bacteria"/>
</dbReference>
<keyword evidence="1" id="KW-0175">Coiled coil</keyword>
<gene>
    <name evidence="2" type="ordered locus">Desti_5291</name>
</gene>
<dbReference type="InterPro" id="IPR007060">
    <property type="entry name" value="FtsL/DivIC"/>
</dbReference>
<accession>I4CE90</accession>
<dbReference type="Pfam" id="PF04977">
    <property type="entry name" value="DivIC"/>
    <property type="match status" value="1"/>
</dbReference>
<name>I4CE90_DESTA</name>
<protein>
    <submittedName>
        <fullName evidence="2">Septum formation initiator</fullName>
    </submittedName>
</protein>
<dbReference type="Proteomes" id="UP000006055">
    <property type="component" value="Chromosome"/>
</dbReference>
<evidence type="ECO:0000313" key="2">
    <source>
        <dbReference type="EMBL" id="AFM27881.1"/>
    </source>
</evidence>
<evidence type="ECO:0000313" key="3">
    <source>
        <dbReference type="Proteomes" id="UP000006055"/>
    </source>
</evidence>